<evidence type="ECO:0000256" key="3">
    <source>
        <dbReference type="ARBA" id="ARBA00022692"/>
    </source>
</evidence>
<keyword evidence="5 6" id="KW-0472">Membrane</keyword>
<protein>
    <submittedName>
        <fullName evidence="7">ABC transporter permease</fullName>
    </submittedName>
</protein>
<gene>
    <name evidence="7" type="ORF">IAA63_06480</name>
</gene>
<feature type="transmembrane region" description="Helical" evidence="6">
    <location>
        <begin position="12"/>
        <end position="31"/>
    </location>
</feature>
<reference evidence="7" key="2">
    <citation type="journal article" date="2021" name="PeerJ">
        <title>Extensive microbial diversity within the chicken gut microbiome revealed by metagenomics and culture.</title>
        <authorList>
            <person name="Gilroy R."/>
            <person name="Ravi A."/>
            <person name="Getino M."/>
            <person name="Pursley I."/>
            <person name="Horton D.L."/>
            <person name="Alikhan N.F."/>
            <person name="Baker D."/>
            <person name="Gharbi K."/>
            <person name="Hall N."/>
            <person name="Watson M."/>
            <person name="Adriaenssens E.M."/>
            <person name="Foster-Nyarko E."/>
            <person name="Jarju S."/>
            <person name="Secka A."/>
            <person name="Antonio M."/>
            <person name="Oren A."/>
            <person name="Chaudhuri R.R."/>
            <person name="La Ragione R."/>
            <person name="Hildebrand F."/>
            <person name="Pallen M.J."/>
        </authorList>
    </citation>
    <scope>NUCLEOTIDE SEQUENCE</scope>
    <source>
        <strain evidence="7">ChiBcec2-4451</strain>
    </source>
</reference>
<comment type="subcellular location">
    <subcellularLocation>
        <location evidence="1">Cell membrane</location>
        <topology evidence="1">Multi-pass membrane protein</topology>
    </subcellularLocation>
</comment>
<sequence>MSGFLVSMQGAVSQGVIWGIMALGVYITFRIMDIADLTVDGSFALGGCTCAVLMAQYGVNPILALLISTFAGFAAGAVTGFLHTVFEIPAILAGILTQYSLWSINLRIMGQKSNIPLLNVDSIFTWLTDATGLRQSTVVLVIGAVVVALLIWALYWFFGTEMGAALRATGNNEDMIRALGVNVKVMKVLALAISNGLVGLSGALYCQSSKVGDIQMGTGTIVIGLAAIVIGEVLVGKKRAFGTKLLSAVLGSIVFFIIRAVVMWFKIMEANDTKLVSAIIVVLALCAPVLSARWKQRKSYAKGDE</sequence>
<feature type="transmembrane region" description="Helical" evidence="6">
    <location>
        <begin position="273"/>
        <end position="292"/>
    </location>
</feature>
<dbReference type="GO" id="GO:0022857">
    <property type="term" value="F:transmembrane transporter activity"/>
    <property type="evidence" value="ECO:0007669"/>
    <property type="project" value="InterPro"/>
</dbReference>
<comment type="caution">
    <text evidence="7">The sequence shown here is derived from an EMBL/GenBank/DDBJ whole genome shotgun (WGS) entry which is preliminary data.</text>
</comment>
<dbReference type="InterPro" id="IPR001851">
    <property type="entry name" value="ABC_transp_permease"/>
</dbReference>
<organism evidence="7 8">
    <name type="scientific">Candidatus Pullilachnospira stercoravium</name>
    <dbReference type="NCBI Taxonomy" id="2840913"/>
    <lineage>
        <taxon>Bacteria</taxon>
        <taxon>Bacillati</taxon>
        <taxon>Bacillota</taxon>
        <taxon>Clostridia</taxon>
        <taxon>Lachnospirales</taxon>
        <taxon>Lachnospiraceae</taxon>
        <taxon>Lachnospiraceae incertae sedis</taxon>
        <taxon>Candidatus Pullilachnospira</taxon>
    </lineage>
</organism>
<keyword evidence="2" id="KW-1003">Cell membrane</keyword>
<evidence type="ECO:0000256" key="2">
    <source>
        <dbReference type="ARBA" id="ARBA00022475"/>
    </source>
</evidence>
<dbReference type="CDD" id="cd06574">
    <property type="entry name" value="TM_PBP1_branched-chain-AA_like"/>
    <property type="match status" value="1"/>
</dbReference>
<feature type="transmembrane region" description="Helical" evidence="6">
    <location>
        <begin position="247"/>
        <end position="267"/>
    </location>
</feature>
<dbReference type="EMBL" id="DVON01000143">
    <property type="protein sequence ID" value="HIV12771.1"/>
    <property type="molecule type" value="Genomic_DNA"/>
</dbReference>
<dbReference type="Pfam" id="PF02653">
    <property type="entry name" value="BPD_transp_2"/>
    <property type="match status" value="1"/>
</dbReference>
<dbReference type="GO" id="GO:0005886">
    <property type="term" value="C:plasma membrane"/>
    <property type="evidence" value="ECO:0007669"/>
    <property type="project" value="UniProtKB-SubCell"/>
</dbReference>
<evidence type="ECO:0000256" key="5">
    <source>
        <dbReference type="ARBA" id="ARBA00023136"/>
    </source>
</evidence>
<dbReference type="Proteomes" id="UP000886723">
    <property type="component" value="Unassembled WGS sequence"/>
</dbReference>
<keyword evidence="4 6" id="KW-1133">Transmembrane helix</keyword>
<dbReference type="PANTHER" id="PTHR32196:SF69">
    <property type="entry name" value="BRANCHED-CHAIN AMINO ACID TRANSPORT SYSTEM, PERMEASE PROTEIN"/>
    <property type="match status" value="1"/>
</dbReference>
<reference evidence="7" key="1">
    <citation type="submission" date="2020-10" db="EMBL/GenBank/DDBJ databases">
        <authorList>
            <person name="Gilroy R."/>
        </authorList>
    </citation>
    <scope>NUCLEOTIDE SEQUENCE</scope>
    <source>
        <strain evidence="7">ChiBcec2-4451</strain>
    </source>
</reference>
<evidence type="ECO:0000256" key="6">
    <source>
        <dbReference type="SAM" id="Phobius"/>
    </source>
</evidence>
<evidence type="ECO:0000313" key="7">
    <source>
        <dbReference type="EMBL" id="HIV12771.1"/>
    </source>
</evidence>
<feature type="transmembrane region" description="Helical" evidence="6">
    <location>
        <begin position="62"/>
        <end position="82"/>
    </location>
</feature>
<accession>A0A9D1NUX3</accession>
<name>A0A9D1NUX3_9FIRM</name>
<feature type="transmembrane region" description="Helical" evidence="6">
    <location>
        <begin position="214"/>
        <end position="235"/>
    </location>
</feature>
<proteinExistence type="predicted"/>
<dbReference type="PANTHER" id="PTHR32196">
    <property type="entry name" value="ABC TRANSPORTER PERMEASE PROTEIN YPHD-RELATED-RELATED"/>
    <property type="match status" value="1"/>
</dbReference>
<feature type="transmembrane region" description="Helical" evidence="6">
    <location>
        <begin position="138"/>
        <end position="158"/>
    </location>
</feature>
<keyword evidence="3 6" id="KW-0812">Transmembrane</keyword>
<evidence type="ECO:0000313" key="8">
    <source>
        <dbReference type="Proteomes" id="UP000886723"/>
    </source>
</evidence>
<evidence type="ECO:0000256" key="4">
    <source>
        <dbReference type="ARBA" id="ARBA00022989"/>
    </source>
</evidence>
<dbReference type="AlphaFoldDB" id="A0A9D1NUX3"/>
<evidence type="ECO:0000256" key="1">
    <source>
        <dbReference type="ARBA" id="ARBA00004651"/>
    </source>
</evidence>